<accession>A0A8J3UZZ7</accession>
<proteinExistence type="predicted"/>
<protein>
    <submittedName>
        <fullName evidence="1">Uncharacterized protein</fullName>
    </submittedName>
</protein>
<dbReference type="RefSeq" id="WP_203945167.1">
    <property type="nucleotide sequence ID" value="NZ_BOOR01000022.1"/>
</dbReference>
<sequence>MDVIAVLEWLLERDVNALLRAGAQRGGTRTWTFHATGGHGDGKWWVRTDADSAEECVRGAREQLRAHGIDLPEQVSCDEPLREA</sequence>
<reference evidence="1" key="1">
    <citation type="submission" date="2021-01" db="EMBL/GenBank/DDBJ databases">
        <title>Whole genome shotgun sequence of Planotetraspora thailandica NBRC 104271.</title>
        <authorList>
            <person name="Komaki H."/>
            <person name="Tamura T."/>
        </authorList>
    </citation>
    <scope>NUCLEOTIDE SEQUENCE</scope>
    <source>
        <strain evidence="1">NBRC 104271</strain>
    </source>
</reference>
<gene>
    <name evidence="1" type="ORF">Pth03_33470</name>
</gene>
<comment type="caution">
    <text evidence="1">The sequence shown here is derived from an EMBL/GenBank/DDBJ whole genome shotgun (WGS) entry which is preliminary data.</text>
</comment>
<dbReference type="EMBL" id="BOOR01000022">
    <property type="protein sequence ID" value="GII54958.1"/>
    <property type="molecule type" value="Genomic_DNA"/>
</dbReference>
<organism evidence="1 2">
    <name type="scientific">Planotetraspora thailandica</name>
    <dbReference type="NCBI Taxonomy" id="487172"/>
    <lineage>
        <taxon>Bacteria</taxon>
        <taxon>Bacillati</taxon>
        <taxon>Actinomycetota</taxon>
        <taxon>Actinomycetes</taxon>
        <taxon>Streptosporangiales</taxon>
        <taxon>Streptosporangiaceae</taxon>
        <taxon>Planotetraspora</taxon>
    </lineage>
</organism>
<evidence type="ECO:0000313" key="2">
    <source>
        <dbReference type="Proteomes" id="UP000605992"/>
    </source>
</evidence>
<dbReference type="Proteomes" id="UP000605992">
    <property type="component" value="Unassembled WGS sequence"/>
</dbReference>
<keyword evidence="2" id="KW-1185">Reference proteome</keyword>
<dbReference type="AlphaFoldDB" id="A0A8J3UZZ7"/>
<name>A0A8J3UZZ7_9ACTN</name>
<evidence type="ECO:0000313" key="1">
    <source>
        <dbReference type="EMBL" id="GII54958.1"/>
    </source>
</evidence>